<evidence type="ECO:0000313" key="1">
    <source>
        <dbReference type="EMBL" id="TNN41576.1"/>
    </source>
</evidence>
<name>A0A4Z2FK18_9TELE</name>
<reference evidence="1 2" key="1">
    <citation type="submission" date="2019-03" db="EMBL/GenBank/DDBJ databases">
        <title>First draft genome of Liparis tanakae, snailfish: a comprehensive survey of snailfish specific genes.</title>
        <authorList>
            <person name="Kim W."/>
            <person name="Song I."/>
            <person name="Jeong J.-H."/>
            <person name="Kim D."/>
            <person name="Kim S."/>
            <person name="Ryu S."/>
            <person name="Song J.Y."/>
            <person name="Lee S.K."/>
        </authorList>
    </citation>
    <scope>NUCLEOTIDE SEQUENCE [LARGE SCALE GENOMIC DNA]</scope>
    <source>
        <tissue evidence="1">Muscle</tissue>
    </source>
</reference>
<sequence length="61" mass="6416">MAKGSTSASIAPLELVCGNLTCFRNLSDRDVEESGCSELLLVQDKAVSWGSEVKAPSVGKM</sequence>
<dbReference type="AlphaFoldDB" id="A0A4Z2FK18"/>
<gene>
    <name evidence="1" type="ORF">EYF80_048264</name>
</gene>
<evidence type="ECO:0000313" key="2">
    <source>
        <dbReference type="Proteomes" id="UP000314294"/>
    </source>
</evidence>
<accession>A0A4Z2FK18</accession>
<dbReference type="EMBL" id="SRLO01001097">
    <property type="protein sequence ID" value="TNN41576.1"/>
    <property type="molecule type" value="Genomic_DNA"/>
</dbReference>
<proteinExistence type="predicted"/>
<protein>
    <submittedName>
        <fullName evidence="1">Uncharacterized protein</fullName>
    </submittedName>
</protein>
<comment type="caution">
    <text evidence="1">The sequence shown here is derived from an EMBL/GenBank/DDBJ whole genome shotgun (WGS) entry which is preliminary data.</text>
</comment>
<keyword evidence="2" id="KW-1185">Reference proteome</keyword>
<organism evidence="1 2">
    <name type="scientific">Liparis tanakae</name>
    <name type="common">Tanaka's snailfish</name>
    <dbReference type="NCBI Taxonomy" id="230148"/>
    <lineage>
        <taxon>Eukaryota</taxon>
        <taxon>Metazoa</taxon>
        <taxon>Chordata</taxon>
        <taxon>Craniata</taxon>
        <taxon>Vertebrata</taxon>
        <taxon>Euteleostomi</taxon>
        <taxon>Actinopterygii</taxon>
        <taxon>Neopterygii</taxon>
        <taxon>Teleostei</taxon>
        <taxon>Neoteleostei</taxon>
        <taxon>Acanthomorphata</taxon>
        <taxon>Eupercaria</taxon>
        <taxon>Perciformes</taxon>
        <taxon>Cottioidei</taxon>
        <taxon>Cottales</taxon>
        <taxon>Liparidae</taxon>
        <taxon>Liparis</taxon>
    </lineage>
</organism>
<dbReference type="Proteomes" id="UP000314294">
    <property type="component" value="Unassembled WGS sequence"/>
</dbReference>